<dbReference type="InterPro" id="IPR044839">
    <property type="entry name" value="NDR1-like"/>
</dbReference>
<evidence type="ECO:0000256" key="2">
    <source>
        <dbReference type="ARBA" id="ARBA00022692"/>
    </source>
</evidence>
<dbReference type="SUPFAM" id="SSF117070">
    <property type="entry name" value="LEA14-like"/>
    <property type="match status" value="1"/>
</dbReference>
<dbReference type="AlphaFoldDB" id="A0AA86RTG6"/>
<comment type="subcellular location">
    <subcellularLocation>
        <location evidence="1">Membrane</location>
        <topology evidence="1">Single-pass membrane protein</topology>
    </subcellularLocation>
</comment>
<gene>
    <name evidence="6" type="ORF">AYBTSS11_LOCUS4100</name>
</gene>
<keyword evidence="2" id="KW-0812">Transmembrane</keyword>
<dbReference type="InterPro" id="IPR004864">
    <property type="entry name" value="LEA_2"/>
</dbReference>
<evidence type="ECO:0000256" key="1">
    <source>
        <dbReference type="ARBA" id="ARBA00004167"/>
    </source>
</evidence>
<evidence type="ECO:0000313" key="7">
    <source>
        <dbReference type="Proteomes" id="UP001189624"/>
    </source>
</evidence>
<reference evidence="6" key="1">
    <citation type="submission" date="2023-10" db="EMBL/GenBank/DDBJ databases">
        <authorList>
            <person name="Domelevo Entfellner J.-B."/>
        </authorList>
    </citation>
    <scope>NUCLEOTIDE SEQUENCE</scope>
</reference>
<dbReference type="Pfam" id="PF03168">
    <property type="entry name" value="LEA_2"/>
    <property type="match status" value="1"/>
</dbReference>
<keyword evidence="3" id="KW-1133">Transmembrane helix</keyword>
<feature type="domain" description="Late embryogenesis abundant protein LEA-2 subgroup" evidence="5">
    <location>
        <begin position="74"/>
        <end position="158"/>
    </location>
</feature>
<evidence type="ECO:0000259" key="5">
    <source>
        <dbReference type="Pfam" id="PF03168"/>
    </source>
</evidence>
<name>A0AA86RTG6_9FABA</name>
<keyword evidence="4" id="KW-0472">Membrane</keyword>
<organism evidence="6 7">
    <name type="scientific">Sphenostylis stenocarpa</name>
    <dbReference type="NCBI Taxonomy" id="92480"/>
    <lineage>
        <taxon>Eukaryota</taxon>
        <taxon>Viridiplantae</taxon>
        <taxon>Streptophyta</taxon>
        <taxon>Embryophyta</taxon>
        <taxon>Tracheophyta</taxon>
        <taxon>Spermatophyta</taxon>
        <taxon>Magnoliopsida</taxon>
        <taxon>eudicotyledons</taxon>
        <taxon>Gunneridae</taxon>
        <taxon>Pentapetalae</taxon>
        <taxon>rosids</taxon>
        <taxon>fabids</taxon>
        <taxon>Fabales</taxon>
        <taxon>Fabaceae</taxon>
        <taxon>Papilionoideae</taxon>
        <taxon>50 kb inversion clade</taxon>
        <taxon>NPAAA clade</taxon>
        <taxon>indigoferoid/millettioid clade</taxon>
        <taxon>Phaseoleae</taxon>
        <taxon>Sphenostylis</taxon>
    </lineage>
</organism>
<keyword evidence="7" id="KW-1185">Reference proteome</keyword>
<sequence>MYYNKSIPKEPRSGKCFVCVLAFFVILCALLLVFASIVRVRNPRVKIRSATSNQISYSVSSSSPSFNATVVIFFSIKNPNLSAFTYENSSVSVLYAGVKIGHRPINGGRVSFRKTKEINVIVNLSSAEIPVTANLSSDMNSGCLNLTSYAKFSGIVRLLKIMKVKMNIETACAMKLNFTSHVIQDIQC</sequence>
<evidence type="ECO:0000256" key="3">
    <source>
        <dbReference type="ARBA" id="ARBA00022989"/>
    </source>
</evidence>
<dbReference type="GO" id="GO:0005886">
    <property type="term" value="C:plasma membrane"/>
    <property type="evidence" value="ECO:0007669"/>
    <property type="project" value="TreeGrafter"/>
</dbReference>
<evidence type="ECO:0000256" key="4">
    <source>
        <dbReference type="ARBA" id="ARBA00023136"/>
    </source>
</evidence>
<dbReference type="PANTHER" id="PTHR31234:SF3">
    <property type="entry name" value="LATE EMBRYOGENESIS ABUNDANT (LEA) HYDROXYPROLINE-RICH GLYCOPROTEIN FAMILY"/>
    <property type="match status" value="1"/>
</dbReference>
<dbReference type="Gene3D" id="2.60.40.1820">
    <property type="match status" value="1"/>
</dbReference>
<dbReference type="EMBL" id="OY731399">
    <property type="protein sequence ID" value="CAJ1927614.1"/>
    <property type="molecule type" value="Genomic_DNA"/>
</dbReference>
<dbReference type="Proteomes" id="UP001189624">
    <property type="component" value="Chromosome 2"/>
</dbReference>
<evidence type="ECO:0000313" key="6">
    <source>
        <dbReference type="EMBL" id="CAJ1927614.1"/>
    </source>
</evidence>
<accession>A0AA86RTG6</accession>
<dbReference type="Gramene" id="rna-AYBTSS11_LOCUS4100">
    <property type="protein sequence ID" value="CAJ1927614.1"/>
    <property type="gene ID" value="gene-AYBTSS11_LOCUS4100"/>
</dbReference>
<dbReference type="GO" id="GO:0098542">
    <property type="term" value="P:defense response to other organism"/>
    <property type="evidence" value="ECO:0007669"/>
    <property type="project" value="InterPro"/>
</dbReference>
<dbReference type="PANTHER" id="PTHR31234">
    <property type="entry name" value="LATE EMBRYOGENESIS ABUNDANT (LEA) HYDROXYPROLINE-RICH GLYCOPROTEIN FAMILY"/>
    <property type="match status" value="1"/>
</dbReference>
<protein>
    <recommendedName>
        <fullName evidence="5">Late embryogenesis abundant protein LEA-2 subgroup domain-containing protein</fullName>
    </recommendedName>
</protein>
<proteinExistence type="predicted"/>